<dbReference type="Gene3D" id="1.25.10.10">
    <property type="entry name" value="Leucine-rich Repeat Variant"/>
    <property type="match status" value="1"/>
</dbReference>
<dbReference type="GO" id="GO:0090307">
    <property type="term" value="P:mitotic spindle assembly"/>
    <property type="evidence" value="ECO:0007669"/>
    <property type="project" value="TreeGrafter"/>
</dbReference>
<dbReference type="GO" id="GO:0045180">
    <property type="term" value="C:basal cortex"/>
    <property type="evidence" value="ECO:0007669"/>
    <property type="project" value="TreeGrafter"/>
</dbReference>
<gene>
    <name evidence="1" type="ORF">SMTD_LOCUS15055</name>
</gene>
<proteinExistence type="predicted"/>
<reference evidence="1 2" key="1">
    <citation type="submission" date="2018-11" db="EMBL/GenBank/DDBJ databases">
        <authorList>
            <consortium name="Pathogen Informatics"/>
        </authorList>
    </citation>
    <scope>NUCLEOTIDE SEQUENCE [LARGE SCALE GENOMIC DNA]</scope>
    <source>
        <strain>Denwood</strain>
        <strain evidence="2">Zambia</strain>
    </source>
</reference>
<dbReference type="GO" id="GO:0040001">
    <property type="term" value="P:establishment of mitotic spindle localization"/>
    <property type="evidence" value="ECO:0007669"/>
    <property type="project" value="TreeGrafter"/>
</dbReference>
<dbReference type="PANTHER" id="PTHR21567:SF9">
    <property type="entry name" value="CLIP-ASSOCIATING PROTEIN"/>
    <property type="match status" value="1"/>
</dbReference>
<dbReference type="STRING" id="31246.A0A183PL19"/>
<dbReference type="GO" id="GO:0008017">
    <property type="term" value="F:microtubule binding"/>
    <property type="evidence" value="ECO:0007669"/>
    <property type="project" value="TreeGrafter"/>
</dbReference>
<dbReference type="PANTHER" id="PTHR21567">
    <property type="entry name" value="CLASP"/>
    <property type="match status" value="1"/>
</dbReference>
<dbReference type="AlphaFoldDB" id="A0A183PL19"/>
<dbReference type="Proteomes" id="UP000269396">
    <property type="component" value="Unassembled WGS sequence"/>
</dbReference>
<name>A0A183PL19_9TREM</name>
<organism evidence="1 2">
    <name type="scientific">Schistosoma mattheei</name>
    <dbReference type="NCBI Taxonomy" id="31246"/>
    <lineage>
        <taxon>Eukaryota</taxon>
        <taxon>Metazoa</taxon>
        <taxon>Spiralia</taxon>
        <taxon>Lophotrochozoa</taxon>
        <taxon>Platyhelminthes</taxon>
        <taxon>Trematoda</taxon>
        <taxon>Digenea</taxon>
        <taxon>Strigeidida</taxon>
        <taxon>Schistosomatoidea</taxon>
        <taxon>Schistosomatidae</taxon>
        <taxon>Schistosoma</taxon>
    </lineage>
</organism>
<protein>
    <submittedName>
        <fullName evidence="1">Uncharacterized protein</fullName>
    </submittedName>
</protein>
<dbReference type="GO" id="GO:0005815">
    <property type="term" value="C:microtubule organizing center"/>
    <property type="evidence" value="ECO:0007669"/>
    <property type="project" value="TreeGrafter"/>
</dbReference>
<accession>A0A183PL19</accession>
<evidence type="ECO:0000313" key="1">
    <source>
        <dbReference type="EMBL" id="VDP67559.1"/>
    </source>
</evidence>
<dbReference type="GO" id="GO:0005881">
    <property type="term" value="C:cytoplasmic microtubule"/>
    <property type="evidence" value="ECO:0007669"/>
    <property type="project" value="TreeGrafter"/>
</dbReference>
<dbReference type="EMBL" id="UZAL01035382">
    <property type="protein sequence ID" value="VDP67559.1"/>
    <property type="molecule type" value="Genomic_DNA"/>
</dbReference>
<dbReference type="GO" id="GO:0000776">
    <property type="term" value="C:kinetochore"/>
    <property type="evidence" value="ECO:0007669"/>
    <property type="project" value="TreeGrafter"/>
</dbReference>
<dbReference type="InterPro" id="IPR011989">
    <property type="entry name" value="ARM-like"/>
</dbReference>
<dbReference type="GO" id="GO:0005876">
    <property type="term" value="C:spindle microtubule"/>
    <property type="evidence" value="ECO:0007669"/>
    <property type="project" value="TreeGrafter"/>
</dbReference>
<dbReference type="InterPro" id="IPR016024">
    <property type="entry name" value="ARM-type_fold"/>
</dbReference>
<evidence type="ECO:0000313" key="2">
    <source>
        <dbReference type="Proteomes" id="UP000269396"/>
    </source>
</evidence>
<dbReference type="GO" id="GO:0072686">
    <property type="term" value="C:mitotic spindle"/>
    <property type="evidence" value="ECO:0007669"/>
    <property type="project" value="TreeGrafter"/>
</dbReference>
<sequence>MLKLIKLLRDGVISNWDEYFKPTLLILLETLGDDGHETRALALRVLQELVRAKPELFHDFAYLFVIKVLEACRDSEKSVIRAAEDCANTVAQNLPQELCLNVLTPLINDSQLHINLPAIKMQMQVIQNSSPELVHEFINALIPGLVIVGISRFGTQLPHFKHED</sequence>
<dbReference type="SUPFAM" id="SSF48371">
    <property type="entry name" value="ARM repeat"/>
    <property type="match status" value="1"/>
</dbReference>
<keyword evidence="2" id="KW-1185">Reference proteome</keyword>